<dbReference type="SUPFAM" id="SSF53901">
    <property type="entry name" value="Thiolase-like"/>
    <property type="match status" value="1"/>
</dbReference>
<evidence type="ECO:0000256" key="2">
    <source>
        <dbReference type="ARBA" id="ARBA00022516"/>
    </source>
</evidence>
<organism evidence="9">
    <name type="scientific">marine sediment metagenome</name>
    <dbReference type="NCBI Taxonomy" id="412755"/>
    <lineage>
        <taxon>unclassified sequences</taxon>
        <taxon>metagenomes</taxon>
        <taxon>ecological metagenomes</taxon>
    </lineage>
</organism>
<dbReference type="InterPro" id="IPR013747">
    <property type="entry name" value="ACP_syn_III_C"/>
</dbReference>
<evidence type="ECO:0000259" key="8">
    <source>
        <dbReference type="Pfam" id="PF08541"/>
    </source>
</evidence>
<evidence type="ECO:0000256" key="4">
    <source>
        <dbReference type="ARBA" id="ARBA00022832"/>
    </source>
</evidence>
<feature type="domain" description="Beta-ketoacyl-[acyl-carrier-protein] synthase III C-terminal" evidence="8">
    <location>
        <begin position="22"/>
        <end position="111"/>
    </location>
</feature>
<keyword evidence="2" id="KW-0444">Lipid biosynthesis</keyword>
<evidence type="ECO:0000256" key="7">
    <source>
        <dbReference type="ARBA" id="ARBA00023315"/>
    </source>
</evidence>
<dbReference type="InterPro" id="IPR016039">
    <property type="entry name" value="Thiolase-like"/>
</dbReference>
<evidence type="ECO:0000256" key="5">
    <source>
        <dbReference type="ARBA" id="ARBA00023098"/>
    </source>
</evidence>
<keyword evidence="7" id="KW-0012">Acyltransferase</keyword>
<accession>X0XCJ0</accession>
<keyword evidence="4" id="KW-0276">Fatty acid metabolism</keyword>
<dbReference type="GO" id="GO:0016746">
    <property type="term" value="F:acyltransferase activity"/>
    <property type="evidence" value="ECO:0007669"/>
    <property type="project" value="InterPro"/>
</dbReference>
<evidence type="ECO:0000313" key="9">
    <source>
        <dbReference type="EMBL" id="GAG33132.1"/>
    </source>
</evidence>
<dbReference type="PANTHER" id="PTHR43091">
    <property type="entry name" value="3-OXOACYL-[ACYL-CARRIER-PROTEIN] SYNTHASE"/>
    <property type="match status" value="1"/>
</dbReference>
<dbReference type="Gene3D" id="3.40.47.10">
    <property type="match status" value="1"/>
</dbReference>
<keyword evidence="1" id="KW-0963">Cytoplasm</keyword>
<dbReference type="AlphaFoldDB" id="X0XCJ0"/>
<dbReference type="GO" id="GO:0006633">
    <property type="term" value="P:fatty acid biosynthetic process"/>
    <property type="evidence" value="ECO:0007669"/>
    <property type="project" value="UniProtKB-KW"/>
</dbReference>
<keyword evidence="3" id="KW-0808">Transferase</keyword>
<proteinExistence type="predicted"/>
<keyword evidence="6" id="KW-0275">Fatty acid biosynthesis</keyword>
<name>X0XCJ0_9ZZZZ</name>
<evidence type="ECO:0000256" key="3">
    <source>
        <dbReference type="ARBA" id="ARBA00022679"/>
    </source>
</evidence>
<keyword evidence="5" id="KW-0443">Lipid metabolism</keyword>
<gene>
    <name evidence="9" type="ORF">S01H1_66755</name>
</gene>
<evidence type="ECO:0000256" key="1">
    <source>
        <dbReference type="ARBA" id="ARBA00022490"/>
    </source>
</evidence>
<sequence>MEGRTVFKHAIRRFSEAIEEACAANSVTPDDIDLLIFHQANLRITERVAGLMNIPMDKTYNSIQRYGNTTAASIPICICEAVQEGKLKRGDLLCLVAFGSGFTWGSVLIRW</sequence>
<evidence type="ECO:0000256" key="6">
    <source>
        <dbReference type="ARBA" id="ARBA00023160"/>
    </source>
</evidence>
<comment type="caution">
    <text evidence="9">The sequence shown here is derived from an EMBL/GenBank/DDBJ whole genome shotgun (WGS) entry which is preliminary data.</text>
</comment>
<dbReference type="Pfam" id="PF08541">
    <property type="entry name" value="ACP_syn_III_C"/>
    <property type="match status" value="1"/>
</dbReference>
<protein>
    <recommendedName>
        <fullName evidence="8">Beta-ketoacyl-[acyl-carrier-protein] synthase III C-terminal domain-containing protein</fullName>
    </recommendedName>
</protein>
<reference evidence="9" key="1">
    <citation type="journal article" date="2014" name="Front. Microbiol.">
        <title>High frequency of phylogenetically diverse reductive dehalogenase-homologous genes in deep subseafloor sedimentary metagenomes.</title>
        <authorList>
            <person name="Kawai M."/>
            <person name="Futagami T."/>
            <person name="Toyoda A."/>
            <person name="Takaki Y."/>
            <person name="Nishi S."/>
            <person name="Hori S."/>
            <person name="Arai W."/>
            <person name="Tsubouchi T."/>
            <person name="Morono Y."/>
            <person name="Uchiyama I."/>
            <person name="Ito T."/>
            <person name="Fujiyama A."/>
            <person name="Inagaki F."/>
            <person name="Takami H."/>
        </authorList>
    </citation>
    <scope>NUCLEOTIDE SEQUENCE</scope>
    <source>
        <strain evidence="9">Expedition CK06-06</strain>
    </source>
</reference>
<dbReference type="EMBL" id="BARS01044155">
    <property type="protein sequence ID" value="GAG33132.1"/>
    <property type="molecule type" value="Genomic_DNA"/>
</dbReference>
<dbReference type="PANTHER" id="PTHR43091:SF2">
    <property type="entry name" value="BETA-KETOACYL-[ACYL-CARRIER-PROTEIN] SYNTHASE III 2"/>
    <property type="match status" value="1"/>
</dbReference>